<dbReference type="EMBL" id="JBHTNU010000001">
    <property type="protein sequence ID" value="MFD1425586.1"/>
    <property type="molecule type" value="Genomic_DNA"/>
</dbReference>
<evidence type="ECO:0000313" key="2">
    <source>
        <dbReference type="Proteomes" id="UP001597282"/>
    </source>
</evidence>
<organism evidence="1 2">
    <name type="scientific">Kroppenstedtia sanguinis</name>
    <dbReference type="NCBI Taxonomy" id="1380684"/>
    <lineage>
        <taxon>Bacteria</taxon>
        <taxon>Bacillati</taxon>
        <taxon>Bacillota</taxon>
        <taxon>Bacilli</taxon>
        <taxon>Bacillales</taxon>
        <taxon>Thermoactinomycetaceae</taxon>
        <taxon>Kroppenstedtia</taxon>
    </lineage>
</organism>
<accession>A0ABW4C600</accession>
<dbReference type="RefSeq" id="WP_380162457.1">
    <property type="nucleotide sequence ID" value="NZ_JBHTNU010000001.1"/>
</dbReference>
<sequence length="112" mass="13563">MDYIKYNEYELLELFESEPEPLHEEEAGMLYYTHKDHHGFEAVMYISIYENYCRLSVSHENLEKPIFQLELHEVQSIKGKEDRLIITRKGKENIVFFFKPNCSLEWDPEDRD</sequence>
<proteinExistence type="predicted"/>
<comment type="caution">
    <text evidence="1">The sequence shown here is derived from an EMBL/GenBank/DDBJ whole genome shotgun (WGS) entry which is preliminary data.</text>
</comment>
<dbReference type="Proteomes" id="UP001597282">
    <property type="component" value="Unassembled WGS sequence"/>
</dbReference>
<keyword evidence="2" id="KW-1185">Reference proteome</keyword>
<protein>
    <submittedName>
        <fullName evidence="1">Uncharacterized protein</fullName>
    </submittedName>
</protein>
<name>A0ABW4C600_9BACL</name>
<evidence type="ECO:0000313" key="1">
    <source>
        <dbReference type="EMBL" id="MFD1425586.1"/>
    </source>
</evidence>
<gene>
    <name evidence="1" type="ORF">ACFQ4Y_01385</name>
</gene>
<reference evidence="2" key="1">
    <citation type="journal article" date="2019" name="Int. J. Syst. Evol. Microbiol.">
        <title>The Global Catalogue of Microorganisms (GCM) 10K type strain sequencing project: providing services to taxonomists for standard genome sequencing and annotation.</title>
        <authorList>
            <consortium name="The Broad Institute Genomics Platform"/>
            <consortium name="The Broad Institute Genome Sequencing Center for Infectious Disease"/>
            <person name="Wu L."/>
            <person name="Ma J."/>
        </authorList>
    </citation>
    <scope>NUCLEOTIDE SEQUENCE [LARGE SCALE GENOMIC DNA]</scope>
    <source>
        <strain evidence="2">S1</strain>
    </source>
</reference>